<proteinExistence type="predicted"/>
<keyword evidence="1" id="KW-1133">Transmembrane helix</keyword>
<name>A0A8D5JQB5_9BACT</name>
<feature type="transmembrane region" description="Helical" evidence="1">
    <location>
        <begin position="6"/>
        <end position="28"/>
    </location>
</feature>
<sequence length="297" mass="33660">MNSLKKLVWLAFLLVGGLLMCIALLGIYQYRLTGSYNEVIVGNGRILFHFMTIREGIIEAFITGKEKELIQLIPDLEQLNSELSLLKENNLVAPELKLALVDKVDLPKMVILLRQAATDNNPETKKKLQEQMRFIADYLIQYDRIIAGQARLAIINFQKMVIGVLGLIISLAGFALIHFYRNSLLPLLQLIKNLEADHLEPENILPSPPVIKEVADLAFSVRQLVIKIREQELPADSAAVELRNNLEMNINETINRLNGIMNYAQLLHDGETENRKEMLQKIIDSGAAIAEEWQKLK</sequence>
<feature type="transmembrane region" description="Helical" evidence="1">
    <location>
        <begin position="160"/>
        <end position="180"/>
    </location>
</feature>
<gene>
    <name evidence="2" type="ORF">DGMP_05490</name>
</gene>
<dbReference type="Proteomes" id="UP000826725">
    <property type="component" value="Chromosome"/>
</dbReference>
<dbReference type="EMBL" id="AP024086">
    <property type="protein sequence ID" value="BCL59856.1"/>
    <property type="molecule type" value="Genomic_DNA"/>
</dbReference>
<dbReference type="KEGG" id="dbk:DGMP_05490"/>
<keyword evidence="3" id="KW-1185">Reference proteome</keyword>
<evidence type="ECO:0000256" key="1">
    <source>
        <dbReference type="SAM" id="Phobius"/>
    </source>
</evidence>
<reference evidence="2" key="1">
    <citation type="submission" date="2020-09" db="EMBL/GenBank/DDBJ databases">
        <title>Desulfogranum mesoprofundum gen. nov., sp. nov., a novel mesophilic, sulfate-reducing chemolithoautotroph isolated from a deep-sea hydrothermal vent chimney in the Suiyo Seamount.</title>
        <authorList>
            <person name="Hashimoto Y."/>
            <person name="Nakagawa S."/>
        </authorList>
    </citation>
    <scope>NUCLEOTIDE SEQUENCE</scope>
    <source>
        <strain evidence="2">KT2</strain>
    </source>
</reference>
<dbReference type="AlphaFoldDB" id="A0A8D5JQB5"/>
<protein>
    <submittedName>
        <fullName evidence="2">Uncharacterized protein</fullName>
    </submittedName>
</protein>
<evidence type="ECO:0000313" key="3">
    <source>
        <dbReference type="Proteomes" id="UP000826725"/>
    </source>
</evidence>
<organism evidence="2 3">
    <name type="scientific">Desulfomarina profundi</name>
    <dbReference type="NCBI Taxonomy" id="2772557"/>
    <lineage>
        <taxon>Bacteria</taxon>
        <taxon>Pseudomonadati</taxon>
        <taxon>Thermodesulfobacteriota</taxon>
        <taxon>Desulfobulbia</taxon>
        <taxon>Desulfobulbales</taxon>
        <taxon>Desulfobulbaceae</taxon>
        <taxon>Desulfomarina</taxon>
    </lineage>
</organism>
<dbReference type="RefSeq" id="WP_228856039.1">
    <property type="nucleotide sequence ID" value="NZ_AP024086.1"/>
</dbReference>
<evidence type="ECO:0000313" key="2">
    <source>
        <dbReference type="EMBL" id="BCL59856.1"/>
    </source>
</evidence>
<keyword evidence="1" id="KW-0472">Membrane</keyword>
<keyword evidence="1" id="KW-0812">Transmembrane</keyword>
<accession>A0A8D5JQB5</accession>